<sequence>MAFNMFEAISNSNNRKLENNNKNIKNKKTEIKNISVYDLVPSEDNFYSVEDIEDLKSSIEMFGIKQNLLVRENEDNKYTIIAGHRRRLAVLKLLEENKENEKFEMMPCMVEKITGIRAKILLITTNSTARELTDFEKMKQAVEMRKLLEELRAEEDIKGKTRDLVAKMLNTSAGQIARLENISKKLMPNFKNEFEKENINVSTAYELSRLEEAEQRSLFEEYQGKGSLSIKDVTEKSKEKKSEISVSTTYKIEEDENEVEETEEIENVIDFPSTTIEDEIEERKVSKTIFEILKDMKIRKFAEFVCSQCNVTGTFCDYAMECNDKNGKGSVDICIKWLKMEAQEME</sequence>
<evidence type="ECO:0000313" key="3">
    <source>
        <dbReference type="EMBL" id="CDS87318.1"/>
    </source>
</evidence>
<dbReference type="PANTHER" id="PTHR33375">
    <property type="entry name" value="CHROMOSOME-PARTITIONING PROTEIN PARB-RELATED"/>
    <property type="match status" value="1"/>
</dbReference>
<dbReference type="InterPro" id="IPR050336">
    <property type="entry name" value="Chromosome_partition/occlusion"/>
</dbReference>
<dbReference type="SMART" id="SM00470">
    <property type="entry name" value="ParB"/>
    <property type="match status" value="1"/>
</dbReference>
<evidence type="ECO:0000313" key="2">
    <source>
        <dbReference type="EMBL" id="CDS86988.1"/>
    </source>
</evidence>
<dbReference type="SUPFAM" id="SSF110849">
    <property type="entry name" value="ParB/Sulfiredoxin"/>
    <property type="match status" value="1"/>
</dbReference>
<dbReference type="InterPro" id="IPR036086">
    <property type="entry name" value="ParB/Sulfiredoxin_sf"/>
</dbReference>
<name>A0A069AD79_CLODI</name>
<accession>A0A069AD79</accession>
<dbReference type="InterPro" id="IPR003115">
    <property type="entry name" value="ParB_N"/>
</dbReference>
<protein>
    <submittedName>
        <fullName evidence="3">Putative ParB protein</fullName>
    </submittedName>
</protein>
<evidence type="ECO:0000259" key="1">
    <source>
        <dbReference type="SMART" id="SM00470"/>
    </source>
</evidence>
<feature type="domain" description="ParB-like N-terminal" evidence="1">
    <location>
        <begin position="32"/>
        <end position="127"/>
    </location>
</feature>
<evidence type="ECO:0000313" key="4">
    <source>
        <dbReference type="EMBL" id="CDT81985.1"/>
    </source>
</evidence>
<reference evidence="3" key="1">
    <citation type="submission" date="2014-07" db="EMBL/GenBank/DDBJ databases">
        <authorList>
            <person name="Monot Marc"/>
        </authorList>
    </citation>
    <scope>NUCLEOTIDE SEQUENCE</scope>
    <source>
        <strain evidence="4">7032989</strain>
        <strain evidence="2">7032994</strain>
    </source>
</reference>
<dbReference type="GO" id="GO:0007059">
    <property type="term" value="P:chromosome segregation"/>
    <property type="evidence" value="ECO:0007669"/>
    <property type="project" value="TreeGrafter"/>
</dbReference>
<dbReference type="GO" id="GO:0005694">
    <property type="term" value="C:chromosome"/>
    <property type="evidence" value="ECO:0007669"/>
    <property type="project" value="TreeGrafter"/>
</dbReference>
<organism evidence="3">
    <name type="scientific">Clostridioides difficile</name>
    <name type="common">Peptoclostridium difficile</name>
    <dbReference type="NCBI Taxonomy" id="1496"/>
    <lineage>
        <taxon>Bacteria</taxon>
        <taxon>Bacillati</taxon>
        <taxon>Bacillota</taxon>
        <taxon>Clostridia</taxon>
        <taxon>Peptostreptococcales</taxon>
        <taxon>Peptostreptococcaceae</taxon>
        <taxon>Clostridioides</taxon>
    </lineage>
</organism>
<dbReference type="AlphaFoldDB" id="A0A069AD79"/>
<dbReference type="Pfam" id="PF02195">
    <property type="entry name" value="ParB_N"/>
    <property type="match status" value="1"/>
</dbReference>
<dbReference type="EMBL" id="LK932400">
    <property type="protein sequence ID" value="CDS86988.1"/>
    <property type="molecule type" value="Genomic_DNA"/>
</dbReference>
<dbReference type="Gene3D" id="3.90.1530.30">
    <property type="match status" value="1"/>
</dbReference>
<dbReference type="PANTHER" id="PTHR33375:SF1">
    <property type="entry name" value="CHROMOSOME-PARTITIONING PROTEIN PARB-RELATED"/>
    <property type="match status" value="1"/>
</dbReference>
<gene>
    <name evidence="4" type="ORF">BN1095_920031</name>
    <name evidence="3" type="ORF">BN1096_610129</name>
    <name evidence="2" type="ORF">BN1097_610078</name>
</gene>
<dbReference type="EMBL" id="LK932515">
    <property type="protein sequence ID" value="CDS87318.1"/>
    <property type="molecule type" value="Genomic_DNA"/>
</dbReference>
<dbReference type="RefSeq" id="WP_021366654.1">
    <property type="nucleotide sequence ID" value="NZ_BBYB01000069.1"/>
</dbReference>
<proteinExistence type="predicted"/>
<dbReference type="EMBL" id="LK933537">
    <property type="protein sequence ID" value="CDT81985.1"/>
    <property type="molecule type" value="Genomic_DNA"/>
</dbReference>
<dbReference type="Gene3D" id="1.10.10.2830">
    <property type="match status" value="1"/>
</dbReference>